<accession>A0A391NRM4</accession>
<evidence type="ECO:0000313" key="2">
    <source>
        <dbReference type="EMBL" id="GCA63370.1"/>
    </source>
</evidence>
<comment type="caution">
    <text evidence="2">The sequence shown here is derived from an EMBL/GenBank/DDBJ whole genome shotgun (WGS) entry which is preliminary data.</text>
</comment>
<proteinExistence type="predicted"/>
<feature type="region of interest" description="Disordered" evidence="1">
    <location>
        <begin position="1"/>
        <end position="152"/>
    </location>
</feature>
<dbReference type="Proteomes" id="UP000265618">
    <property type="component" value="Unassembled WGS sequence"/>
</dbReference>
<dbReference type="AlphaFoldDB" id="A0A391NRM4"/>
<feature type="compositionally biased region" description="Polar residues" evidence="1">
    <location>
        <begin position="8"/>
        <end position="24"/>
    </location>
</feature>
<feature type="compositionally biased region" description="Low complexity" evidence="1">
    <location>
        <begin position="275"/>
        <end position="288"/>
    </location>
</feature>
<name>A0A391NRM4_9EUKA</name>
<feature type="region of interest" description="Disordered" evidence="1">
    <location>
        <begin position="370"/>
        <end position="404"/>
    </location>
</feature>
<reference evidence="2 3" key="1">
    <citation type="journal article" date="2018" name="PLoS ONE">
        <title>The draft genome of Kipferlia bialata reveals reductive genome evolution in fornicate parasites.</title>
        <authorList>
            <person name="Tanifuji G."/>
            <person name="Takabayashi S."/>
            <person name="Kume K."/>
            <person name="Takagi M."/>
            <person name="Nakayama T."/>
            <person name="Kamikawa R."/>
            <person name="Inagaki Y."/>
            <person name="Hashimoto T."/>
        </authorList>
    </citation>
    <scope>NUCLEOTIDE SEQUENCE [LARGE SCALE GENOMIC DNA]</scope>
    <source>
        <strain evidence="2">NY0173</strain>
    </source>
</reference>
<feature type="compositionally biased region" description="Basic and acidic residues" evidence="1">
    <location>
        <begin position="126"/>
        <end position="142"/>
    </location>
</feature>
<evidence type="ECO:0000256" key="1">
    <source>
        <dbReference type="SAM" id="MobiDB-lite"/>
    </source>
</evidence>
<organism evidence="2 3">
    <name type="scientific">Kipferlia bialata</name>
    <dbReference type="NCBI Taxonomy" id="797122"/>
    <lineage>
        <taxon>Eukaryota</taxon>
        <taxon>Metamonada</taxon>
        <taxon>Carpediemonas-like organisms</taxon>
        <taxon>Kipferlia</taxon>
    </lineage>
</organism>
<dbReference type="EMBL" id="BDIP01003299">
    <property type="protein sequence ID" value="GCA63370.1"/>
    <property type="molecule type" value="Genomic_DNA"/>
</dbReference>
<evidence type="ECO:0000313" key="3">
    <source>
        <dbReference type="Proteomes" id="UP000265618"/>
    </source>
</evidence>
<feature type="region of interest" description="Disordered" evidence="1">
    <location>
        <begin position="252"/>
        <end position="306"/>
    </location>
</feature>
<protein>
    <submittedName>
        <fullName evidence="2">Uncharacterized protein</fullName>
    </submittedName>
</protein>
<keyword evidence="3" id="KW-1185">Reference proteome</keyword>
<sequence length="503" mass="53883">MSMRRKFNQSVNLKTRRPPQSTVNVPKAMRSHTYRPPAAPKPTRRTSEPDLSSQDDVLVEEVSRPRGPPVSAPRLPSPSRLRPTASGVMDDDWDDYDFMPSTTMAPKAAASPKRPTQREPAPAPVRAKEAPKEEAPKREVRAAPKKKASGSWAETMRNQTALPAHPVSAVSAVSAVRAPERVAPHVLERGKTLAEEEKADVLVPSTPSTPPSTAATFKHSVTVQYSNGQGLDCRLRLLALLVTKTAVPMRDPLTQPELEYESDEESSMEEDDSILAPATLASPSPAVPRSSMGGDSPVTSPSLPLAGSIQPLSPMIEPHAQPSLFGAPSHMAPNMAMYNQPIMFGVATAEHPRRPDAGVEETMRSVGWTTDGSAPAPVLSMPEGQAPKSPSAHDQMRPLSPYQHGAMNSGYAGVPYPQQGFTMDNSAGYPPMMGMGDRGYGDEMGMGGMGMGGMGMGGMGMGMSYFQAGDGEHHGQDSYNMYGPSYTTHMPYQGGSPDFRGHE</sequence>
<feature type="compositionally biased region" description="Acidic residues" evidence="1">
    <location>
        <begin position="258"/>
        <end position="273"/>
    </location>
</feature>
<feature type="compositionally biased region" description="Low complexity" evidence="1">
    <location>
        <begin position="72"/>
        <end position="83"/>
    </location>
</feature>
<gene>
    <name evidence="2" type="ORF">KIPB_009580</name>
</gene>